<accession>A0A6G0W8K9</accession>
<dbReference type="InterPro" id="IPR001245">
    <property type="entry name" value="Ser-Thr/Tyr_kinase_cat_dom"/>
</dbReference>
<dbReference type="SUPFAM" id="SSF52058">
    <property type="entry name" value="L domain-like"/>
    <property type="match status" value="1"/>
</dbReference>
<comment type="caution">
    <text evidence="9">The sequence shown here is derived from an EMBL/GenBank/DDBJ whole genome shotgun (WGS) entry which is preliminary data.</text>
</comment>
<dbReference type="PROSITE" id="PS00107">
    <property type="entry name" value="PROTEIN_KINASE_ATP"/>
    <property type="match status" value="1"/>
</dbReference>
<evidence type="ECO:0000313" key="9">
    <source>
        <dbReference type="EMBL" id="KAF0722484.1"/>
    </source>
</evidence>
<keyword evidence="1" id="KW-0808">Transferase</keyword>
<dbReference type="Proteomes" id="UP000481153">
    <property type="component" value="Unassembled WGS sequence"/>
</dbReference>
<keyword evidence="1" id="KW-0723">Serine/threonine-protein kinase</keyword>
<dbReference type="PANTHER" id="PTHR44329:SF214">
    <property type="entry name" value="PROTEIN KINASE DOMAIN-CONTAINING PROTEIN"/>
    <property type="match status" value="1"/>
</dbReference>
<dbReference type="InterPro" id="IPR008271">
    <property type="entry name" value="Ser/Thr_kinase_AS"/>
</dbReference>
<dbReference type="Gene3D" id="1.10.510.10">
    <property type="entry name" value="Transferase(Phosphotransferase) domain 1"/>
    <property type="match status" value="1"/>
</dbReference>
<dbReference type="InterPro" id="IPR000719">
    <property type="entry name" value="Prot_kinase_dom"/>
</dbReference>
<feature type="compositionally biased region" description="Low complexity" evidence="5">
    <location>
        <begin position="355"/>
        <end position="381"/>
    </location>
</feature>
<sequence>MRLFALALAATAGVVHAATAATASCPYQALPSNINLIEVWDTQYSTCKTDRCVVDRNCNTADASGKVYDQNNFQAFGSFLSAAKTISAWIWNFSGTTVDMSMVAYPTFVNYLSFSNADTMSLPTPLNVHASTLLFKDISSFSGPKTWNSELIDLTLENVNLKSLPAIPSTLTALHVQRNSLSSLLELKSLPTSLQLLNISQNAYTELSTLNWRNLRRLYLQNSGKLTRIVNVTFSSQLIYLQVKGLVLSNWMMDSSTYQVLSQLQPERMASGGTDDTSLLGYNAADSTIASDPLDCATSNGEIKALWTTKFSVCVLKGPTTATPSVTTSTPVVVVTTTPAAPVVSPSPAVTPIVVPALTPDSSTTPATTSSRPTSPNTTSPVANSTTTAPPPSGASNNVSGTAGGASEAVNSATTTPTPQETDAPSSLASQGSSSSNTGVITGASLGVAAFLALVIGLFILNRRKKTAKEVPLTPYAMTATPTNTSAKASNALNMDVLAMVRIDDRELVVERVLGSGAFADVWLGTFQGEFVAVKKLHKQNMTPERHESFVREIQLMAQFDCPFIVKLKGAAWTRPSDLKCVMELMDSGDLREYLNATTSQTFPWRVKYGHILSIVEALVFLHSMNIVHRDVKSRNVLLDSTKPAKLTDFGISKEDIQATMTVGVGTFRWMAPEVIQFQNYTVAADIYSFGVVLSEFDTHRVPYEDKINSVNGLPLGDSPIMVQVVSGKLRPSFTKRCPDWIHDMAQQCLSFKPEERPTAMQLSHIIRTKLRELNIPH</sequence>
<feature type="chain" id="PRO_5026022212" description="Protein kinase domain-containing protein" evidence="7">
    <location>
        <begin position="18"/>
        <end position="778"/>
    </location>
</feature>
<keyword evidence="6" id="KW-0472">Membrane</keyword>
<dbReference type="PROSITE" id="PS00108">
    <property type="entry name" value="PROTEIN_KINASE_ST"/>
    <property type="match status" value="1"/>
</dbReference>
<organism evidence="9 10">
    <name type="scientific">Aphanomyces euteiches</name>
    <dbReference type="NCBI Taxonomy" id="100861"/>
    <lineage>
        <taxon>Eukaryota</taxon>
        <taxon>Sar</taxon>
        <taxon>Stramenopiles</taxon>
        <taxon>Oomycota</taxon>
        <taxon>Saprolegniomycetes</taxon>
        <taxon>Saprolegniales</taxon>
        <taxon>Verrucalvaceae</taxon>
        <taxon>Aphanomyces</taxon>
    </lineage>
</organism>
<dbReference type="Gene3D" id="3.80.10.10">
    <property type="entry name" value="Ribonuclease Inhibitor"/>
    <property type="match status" value="1"/>
</dbReference>
<dbReference type="InterPro" id="IPR011009">
    <property type="entry name" value="Kinase-like_dom_sf"/>
</dbReference>
<evidence type="ECO:0000256" key="3">
    <source>
        <dbReference type="ARBA" id="ARBA00022840"/>
    </source>
</evidence>
<keyword evidence="6" id="KW-0812">Transmembrane</keyword>
<feature type="domain" description="Protein kinase" evidence="8">
    <location>
        <begin position="508"/>
        <end position="778"/>
    </location>
</feature>
<feature type="compositionally biased region" description="Low complexity" evidence="5">
    <location>
        <begin position="426"/>
        <end position="436"/>
    </location>
</feature>
<reference evidence="9 10" key="1">
    <citation type="submission" date="2019-07" db="EMBL/GenBank/DDBJ databases">
        <title>Genomics analysis of Aphanomyces spp. identifies a new class of oomycete effector associated with host adaptation.</title>
        <authorList>
            <person name="Gaulin E."/>
        </authorList>
    </citation>
    <scope>NUCLEOTIDE SEQUENCE [LARGE SCALE GENOMIC DNA]</scope>
    <source>
        <strain evidence="9 10">ATCC 201684</strain>
    </source>
</reference>
<evidence type="ECO:0000256" key="5">
    <source>
        <dbReference type="SAM" id="MobiDB-lite"/>
    </source>
</evidence>
<evidence type="ECO:0000256" key="4">
    <source>
        <dbReference type="PROSITE-ProRule" id="PRU10141"/>
    </source>
</evidence>
<proteinExistence type="predicted"/>
<keyword evidence="2 4" id="KW-0547">Nucleotide-binding</keyword>
<feature type="region of interest" description="Disordered" evidence="5">
    <location>
        <begin position="355"/>
        <end position="436"/>
    </location>
</feature>
<dbReference type="Pfam" id="PF00069">
    <property type="entry name" value="Pkinase"/>
    <property type="match status" value="1"/>
</dbReference>
<feature type="signal peptide" evidence="7">
    <location>
        <begin position="1"/>
        <end position="17"/>
    </location>
</feature>
<dbReference type="InterPro" id="IPR051681">
    <property type="entry name" value="Ser/Thr_Kinases-Pseudokinases"/>
</dbReference>
<keyword evidence="6" id="KW-1133">Transmembrane helix</keyword>
<dbReference type="GO" id="GO:0005524">
    <property type="term" value="F:ATP binding"/>
    <property type="evidence" value="ECO:0007669"/>
    <property type="project" value="UniProtKB-UniRule"/>
</dbReference>
<dbReference type="SMART" id="SM00220">
    <property type="entry name" value="S_TKc"/>
    <property type="match status" value="1"/>
</dbReference>
<evidence type="ECO:0000259" key="8">
    <source>
        <dbReference type="PROSITE" id="PS50011"/>
    </source>
</evidence>
<feature type="transmembrane region" description="Helical" evidence="6">
    <location>
        <begin position="440"/>
        <end position="461"/>
    </location>
</feature>
<dbReference type="InterPro" id="IPR032675">
    <property type="entry name" value="LRR_dom_sf"/>
</dbReference>
<dbReference type="EMBL" id="VJMJ01000332">
    <property type="protein sequence ID" value="KAF0722484.1"/>
    <property type="molecule type" value="Genomic_DNA"/>
</dbReference>
<dbReference type="VEuPathDB" id="FungiDB:AeMF1_019801"/>
<feature type="compositionally biased region" description="Polar residues" evidence="5">
    <location>
        <begin position="382"/>
        <end position="401"/>
    </location>
</feature>
<name>A0A6G0W8K9_9STRA</name>
<dbReference type="SUPFAM" id="SSF56112">
    <property type="entry name" value="Protein kinase-like (PK-like)"/>
    <property type="match status" value="1"/>
</dbReference>
<dbReference type="PROSITE" id="PS51257">
    <property type="entry name" value="PROKAR_LIPOPROTEIN"/>
    <property type="match status" value="1"/>
</dbReference>
<protein>
    <recommendedName>
        <fullName evidence="8">Protein kinase domain-containing protein</fullName>
    </recommendedName>
</protein>
<keyword evidence="7" id="KW-0732">Signal</keyword>
<dbReference type="PROSITE" id="PS50011">
    <property type="entry name" value="PROTEIN_KINASE_DOM"/>
    <property type="match status" value="1"/>
</dbReference>
<keyword evidence="10" id="KW-1185">Reference proteome</keyword>
<evidence type="ECO:0000256" key="1">
    <source>
        <dbReference type="ARBA" id="ARBA00022527"/>
    </source>
</evidence>
<gene>
    <name evidence="9" type="ORF">Ae201684_018393</name>
</gene>
<evidence type="ECO:0000256" key="2">
    <source>
        <dbReference type="ARBA" id="ARBA00022741"/>
    </source>
</evidence>
<dbReference type="AlphaFoldDB" id="A0A6G0W8K9"/>
<feature type="compositionally biased region" description="Polar residues" evidence="5">
    <location>
        <begin position="409"/>
        <end position="425"/>
    </location>
</feature>
<dbReference type="InterPro" id="IPR017441">
    <property type="entry name" value="Protein_kinase_ATP_BS"/>
</dbReference>
<evidence type="ECO:0000313" key="10">
    <source>
        <dbReference type="Proteomes" id="UP000481153"/>
    </source>
</evidence>
<feature type="binding site" evidence="4">
    <location>
        <position position="536"/>
    </location>
    <ligand>
        <name>ATP</name>
        <dbReference type="ChEBI" id="CHEBI:30616"/>
    </ligand>
</feature>
<evidence type="ECO:0000256" key="7">
    <source>
        <dbReference type="SAM" id="SignalP"/>
    </source>
</evidence>
<dbReference type="GO" id="GO:0004674">
    <property type="term" value="F:protein serine/threonine kinase activity"/>
    <property type="evidence" value="ECO:0007669"/>
    <property type="project" value="UniProtKB-KW"/>
</dbReference>
<keyword evidence="3 4" id="KW-0067">ATP-binding</keyword>
<dbReference type="SMART" id="SM00364">
    <property type="entry name" value="LRR_BAC"/>
    <property type="match status" value="2"/>
</dbReference>
<dbReference type="PRINTS" id="PR00109">
    <property type="entry name" value="TYRKINASE"/>
</dbReference>
<keyword evidence="1" id="KW-0418">Kinase</keyword>
<dbReference type="PANTHER" id="PTHR44329">
    <property type="entry name" value="SERINE/THREONINE-PROTEIN KINASE TNNI3K-RELATED"/>
    <property type="match status" value="1"/>
</dbReference>
<evidence type="ECO:0000256" key="6">
    <source>
        <dbReference type="SAM" id="Phobius"/>
    </source>
</evidence>